<evidence type="ECO:0000256" key="1">
    <source>
        <dbReference type="ARBA" id="ARBA00001946"/>
    </source>
</evidence>
<dbReference type="InterPro" id="IPR000160">
    <property type="entry name" value="GGDEF_dom"/>
</dbReference>
<dbReference type="Gene3D" id="3.30.450.20">
    <property type="entry name" value="PAS domain"/>
    <property type="match status" value="1"/>
</dbReference>
<dbReference type="RefSeq" id="WP_193951652.1">
    <property type="nucleotide sequence ID" value="NZ_JADEYS010000002.1"/>
</dbReference>
<dbReference type="SUPFAM" id="SSF55073">
    <property type="entry name" value="Nucleotide cyclase"/>
    <property type="match status" value="1"/>
</dbReference>
<name>A0A8J7FAV8_9GAMM</name>
<dbReference type="Gene3D" id="3.30.70.270">
    <property type="match status" value="1"/>
</dbReference>
<dbReference type="GO" id="GO:0043709">
    <property type="term" value="P:cell adhesion involved in single-species biofilm formation"/>
    <property type="evidence" value="ECO:0007669"/>
    <property type="project" value="TreeGrafter"/>
</dbReference>
<dbReference type="PANTHER" id="PTHR45138">
    <property type="entry name" value="REGULATORY COMPONENTS OF SENSORY TRANSDUCTION SYSTEM"/>
    <property type="match status" value="1"/>
</dbReference>
<evidence type="ECO:0000313" key="4">
    <source>
        <dbReference type="EMBL" id="MBE9396094.1"/>
    </source>
</evidence>
<comment type="caution">
    <text evidence="4">The sequence shown here is derived from an EMBL/GenBank/DDBJ whole genome shotgun (WGS) entry which is preliminary data.</text>
</comment>
<dbReference type="PANTHER" id="PTHR45138:SF24">
    <property type="entry name" value="DIGUANYLATE CYCLASE DGCC-RELATED"/>
    <property type="match status" value="1"/>
</dbReference>
<dbReference type="NCBIfam" id="TIGR00254">
    <property type="entry name" value="GGDEF"/>
    <property type="match status" value="1"/>
</dbReference>
<reference evidence="4" key="1">
    <citation type="submission" date="2020-10" db="EMBL/GenBank/DDBJ databases">
        <title>Bacterium isolated from coastal waters sediment.</title>
        <authorList>
            <person name="Chen R.-J."/>
            <person name="Lu D.-C."/>
            <person name="Zhu K.-L."/>
            <person name="Du Z.-J."/>
        </authorList>
    </citation>
    <scope>NUCLEOTIDE SEQUENCE</scope>
    <source>
        <strain evidence="4">N1Y112</strain>
    </source>
</reference>
<dbReference type="FunFam" id="3.30.70.270:FF:000001">
    <property type="entry name" value="Diguanylate cyclase domain protein"/>
    <property type="match status" value="1"/>
</dbReference>
<dbReference type="SUPFAM" id="SSF55785">
    <property type="entry name" value="PYP-like sensor domain (PAS domain)"/>
    <property type="match status" value="1"/>
</dbReference>
<dbReference type="GO" id="GO:0005886">
    <property type="term" value="C:plasma membrane"/>
    <property type="evidence" value="ECO:0007669"/>
    <property type="project" value="TreeGrafter"/>
</dbReference>
<dbReference type="PROSITE" id="PS50887">
    <property type="entry name" value="GGDEF"/>
    <property type="match status" value="1"/>
</dbReference>
<comment type="cofactor">
    <cofactor evidence="1">
        <name>Mg(2+)</name>
        <dbReference type="ChEBI" id="CHEBI:18420"/>
    </cofactor>
</comment>
<dbReference type="EC" id="2.7.7.65" evidence="2"/>
<gene>
    <name evidence="4" type="ORF">IOQ59_02340</name>
</gene>
<dbReference type="InterPro" id="IPR029787">
    <property type="entry name" value="Nucleotide_cyclase"/>
</dbReference>
<dbReference type="Proteomes" id="UP000640333">
    <property type="component" value="Unassembled WGS sequence"/>
</dbReference>
<dbReference type="SMART" id="SM00267">
    <property type="entry name" value="GGDEF"/>
    <property type="match status" value="1"/>
</dbReference>
<feature type="domain" description="GGDEF" evidence="3">
    <location>
        <begin position="169"/>
        <end position="306"/>
    </location>
</feature>
<keyword evidence="5" id="KW-1185">Reference proteome</keyword>
<dbReference type="GO" id="GO:0052621">
    <property type="term" value="F:diguanylate cyclase activity"/>
    <property type="evidence" value="ECO:0007669"/>
    <property type="project" value="UniProtKB-EC"/>
</dbReference>
<dbReference type="InterPro" id="IPR050469">
    <property type="entry name" value="Diguanylate_Cyclase"/>
</dbReference>
<dbReference type="InterPro" id="IPR043128">
    <property type="entry name" value="Rev_trsase/Diguanyl_cyclase"/>
</dbReference>
<accession>A0A8J7FAV8</accession>
<dbReference type="EMBL" id="JADEYS010000002">
    <property type="protein sequence ID" value="MBE9396094.1"/>
    <property type="molecule type" value="Genomic_DNA"/>
</dbReference>
<dbReference type="Pfam" id="PF00990">
    <property type="entry name" value="GGDEF"/>
    <property type="match status" value="1"/>
</dbReference>
<dbReference type="CDD" id="cd01949">
    <property type="entry name" value="GGDEF"/>
    <property type="match status" value="1"/>
</dbReference>
<evidence type="ECO:0000313" key="5">
    <source>
        <dbReference type="Proteomes" id="UP000640333"/>
    </source>
</evidence>
<dbReference type="InterPro" id="IPR035965">
    <property type="entry name" value="PAS-like_dom_sf"/>
</dbReference>
<protein>
    <recommendedName>
        <fullName evidence="2">diguanylate cyclase</fullName>
        <ecNumber evidence="2">2.7.7.65</ecNumber>
    </recommendedName>
</protein>
<organism evidence="4 5">
    <name type="scientific">Pontibacterium sinense</name>
    <dbReference type="NCBI Taxonomy" id="2781979"/>
    <lineage>
        <taxon>Bacteria</taxon>
        <taxon>Pseudomonadati</taxon>
        <taxon>Pseudomonadota</taxon>
        <taxon>Gammaproteobacteria</taxon>
        <taxon>Oceanospirillales</taxon>
        <taxon>Oceanospirillaceae</taxon>
        <taxon>Pontibacterium</taxon>
    </lineage>
</organism>
<dbReference type="InterPro" id="IPR000014">
    <property type="entry name" value="PAS"/>
</dbReference>
<dbReference type="GO" id="GO:1902201">
    <property type="term" value="P:negative regulation of bacterial-type flagellum-dependent cell motility"/>
    <property type="evidence" value="ECO:0007669"/>
    <property type="project" value="TreeGrafter"/>
</dbReference>
<proteinExistence type="predicted"/>
<evidence type="ECO:0000256" key="2">
    <source>
        <dbReference type="ARBA" id="ARBA00012528"/>
    </source>
</evidence>
<dbReference type="AlphaFoldDB" id="A0A8J7FAV8"/>
<sequence>MEYSDDFLRAVLDSVDVGVAVIEGDGTIFFVNDRWITFGQRNGVPDTVQWLGVNYLTVCEEAAETGDCLALEAVQGIKQVLNSGRHSFSLEYPCHSDEEKRWFMMRVSCLVSDGKRFCVLSHQNITERKLAEEKVLNLSRQDGLTGLYNRRYFDEFYKQEWNRCLRQSLPITLVLLDIDHFKSVNDIYGHQMGDQHLRSVAQCANSFAKRSSDICARYGGEEFALVLGNTTAEEAAVLATRLVLAVETLDIPNETSPVSPVLTISAGVVTRVPDTSIQKESLIEEADRLLYLAKKKGRNQLCTANIGSVQRKAEETLI</sequence>
<dbReference type="Pfam" id="PF13188">
    <property type="entry name" value="PAS_8"/>
    <property type="match status" value="1"/>
</dbReference>
<evidence type="ECO:0000259" key="3">
    <source>
        <dbReference type="PROSITE" id="PS50887"/>
    </source>
</evidence>